<dbReference type="Pfam" id="PF00072">
    <property type="entry name" value="Response_reg"/>
    <property type="match status" value="1"/>
</dbReference>
<dbReference type="Pfam" id="PF00486">
    <property type="entry name" value="Trans_reg_C"/>
    <property type="match status" value="1"/>
</dbReference>
<evidence type="ECO:0000313" key="7">
    <source>
        <dbReference type="Proteomes" id="UP000199636"/>
    </source>
</evidence>
<keyword evidence="2" id="KW-0597">Phosphoprotein</keyword>
<dbReference type="InterPro" id="IPR039420">
    <property type="entry name" value="WalR-like"/>
</dbReference>
<feature type="domain" description="Response regulatory" evidence="4">
    <location>
        <begin position="2"/>
        <end position="116"/>
    </location>
</feature>
<dbReference type="EMBL" id="FNDS01000016">
    <property type="protein sequence ID" value="SDI69308.1"/>
    <property type="molecule type" value="Genomic_DNA"/>
</dbReference>
<evidence type="ECO:0000256" key="3">
    <source>
        <dbReference type="PROSITE-ProRule" id="PRU01091"/>
    </source>
</evidence>
<protein>
    <submittedName>
        <fullName evidence="6">Two-component system, OmpR family, response regulator</fullName>
    </submittedName>
</protein>
<feature type="domain" description="OmpR/PhoB-type" evidence="5">
    <location>
        <begin position="127"/>
        <end position="225"/>
    </location>
</feature>
<dbReference type="CDD" id="cd19935">
    <property type="entry name" value="REC_OmpR_CusR-like"/>
    <property type="match status" value="1"/>
</dbReference>
<gene>
    <name evidence="6" type="ORF">SAMN05216272_11632</name>
</gene>
<dbReference type="GO" id="GO:0032993">
    <property type="term" value="C:protein-DNA complex"/>
    <property type="evidence" value="ECO:0007669"/>
    <property type="project" value="TreeGrafter"/>
</dbReference>
<dbReference type="SUPFAM" id="SSF52172">
    <property type="entry name" value="CheY-like"/>
    <property type="match status" value="1"/>
</dbReference>
<proteinExistence type="predicted"/>
<keyword evidence="7" id="KW-1185">Reference proteome</keyword>
<dbReference type="Gene3D" id="1.10.10.10">
    <property type="entry name" value="Winged helix-like DNA-binding domain superfamily/Winged helix DNA-binding domain"/>
    <property type="match status" value="1"/>
</dbReference>
<reference evidence="7" key="1">
    <citation type="submission" date="2016-10" db="EMBL/GenBank/DDBJ databases">
        <authorList>
            <person name="Varghese N."/>
            <person name="Submissions S."/>
        </authorList>
    </citation>
    <scope>NUCLEOTIDE SEQUENCE [LARGE SCALE GENOMIC DNA]</scope>
    <source>
        <strain evidence="7">CCM 7469</strain>
    </source>
</reference>
<feature type="DNA-binding region" description="OmpR/PhoB-type" evidence="3">
    <location>
        <begin position="127"/>
        <end position="225"/>
    </location>
</feature>
<dbReference type="PANTHER" id="PTHR48111:SF76">
    <property type="entry name" value="TWO-COMPONENT RESPONSE REGULATOR"/>
    <property type="match status" value="1"/>
</dbReference>
<dbReference type="SMART" id="SM00448">
    <property type="entry name" value="REC"/>
    <property type="match status" value="1"/>
</dbReference>
<evidence type="ECO:0000313" key="6">
    <source>
        <dbReference type="EMBL" id="SDI69308.1"/>
    </source>
</evidence>
<dbReference type="GO" id="GO:0000976">
    <property type="term" value="F:transcription cis-regulatory region binding"/>
    <property type="evidence" value="ECO:0007669"/>
    <property type="project" value="TreeGrafter"/>
</dbReference>
<dbReference type="RefSeq" id="WP_090268002.1">
    <property type="nucleotide sequence ID" value="NZ_FNDS01000016.1"/>
</dbReference>
<feature type="modified residue" description="4-aspartylphosphate" evidence="2">
    <location>
        <position position="51"/>
    </location>
</feature>
<accession>A0A1G8MMR7</accession>
<dbReference type="CDD" id="cd00383">
    <property type="entry name" value="trans_reg_C"/>
    <property type="match status" value="1"/>
</dbReference>
<dbReference type="Gene3D" id="3.40.50.2300">
    <property type="match status" value="1"/>
</dbReference>
<dbReference type="SUPFAM" id="SSF46894">
    <property type="entry name" value="C-terminal effector domain of the bipartite response regulators"/>
    <property type="match status" value="1"/>
</dbReference>
<dbReference type="InterPro" id="IPR011006">
    <property type="entry name" value="CheY-like_superfamily"/>
</dbReference>
<dbReference type="InterPro" id="IPR001789">
    <property type="entry name" value="Sig_transdc_resp-reg_receiver"/>
</dbReference>
<evidence type="ECO:0000259" key="5">
    <source>
        <dbReference type="PROSITE" id="PS51755"/>
    </source>
</evidence>
<dbReference type="AlphaFoldDB" id="A0A1G8MMR7"/>
<dbReference type="OrthoDB" id="9802426at2"/>
<dbReference type="GO" id="GO:0000156">
    <property type="term" value="F:phosphorelay response regulator activity"/>
    <property type="evidence" value="ECO:0007669"/>
    <property type="project" value="TreeGrafter"/>
</dbReference>
<keyword evidence="1 3" id="KW-0238">DNA-binding</keyword>
<sequence>MRILLIEDDDRTSVYLRRGLGEAGHVVDAIKDGRTGLDMALEGIYDVIVVDRCLPGMDGLEVVRELRRQGESVPVLMLSALASTEQRVEGLQAGCDAYLGKPYAFVEVLARLESLLRSRVNAPANRPGQLQVGELQLDCAQHLATRQGRRIPLGQRETLILEKLMRHHGQVVTRLMLLESAWGYDFDPNDNVIDKHIHRLRRKLDEGFDASLIMTIPGAGYRLEAPEAMCAEAEPASNLRKESDEP</sequence>
<dbReference type="PROSITE" id="PS50110">
    <property type="entry name" value="RESPONSE_REGULATORY"/>
    <property type="match status" value="1"/>
</dbReference>
<dbReference type="Proteomes" id="UP000199636">
    <property type="component" value="Unassembled WGS sequence"/>
</dbReference>
<dbReference type="InterPro" id="IPR036388">
    <property type="entry name" value="WH-like_DNA-bd_sf"/>
</dbReference>
<dbReference type="GO" id="GO:0005829">
    <property type="term" value="C:cytosol"/>
    <property type="evidence" value="ECO:0007669"/>
    <property type="project" value="TreeGrafter"/>
</dbReference>
<organism evidence="6 7">
    <name type="scientific">Pseudomonas panipatensis</name>
    <dbReference type="NCBI Taxonomy" id="428992"/>
    <lineage>
        <taxon>Bacteria</taxon>
        <taxon>Pseudomonadati</taxon>
        <taxon>Pseudomonadota</taxon>
        <taxon>Gammaproteobacteria</taxon>
        <taxon>Pseudomonadales</taxon>
        <taxon>Pseudomonadaceae</taxon>
        <taxon>Pseudomonas</taxon>
    </lineage>
</organism>
<dbReference type="PROSITE" id="PS51755">
    <property type="entry name" value="OMPR_PHOB"/>
    <property type="match status" value="1"/>
</dbReference>
<dbReference type="InterPro" id="IPR001867">
    <property type="entry name" value="OmpR/PhoB-type_DNA-bd"/>
</dbReference>
<evidence type="ECO:0000259" key="4">
    <source>
        <dbReference type="PROSITE" id="PS50110"/>
    </source>
</evidence>
<dbReference type="SMART" id="SM00862">
    <property type="entry name" value="Trans_reg_C"/>
    <property type="match status" value="1"/>
</dbReference>
<evidence type="ECO:0000256" key="1">
    <source>
        <dbReference type="ARBA" id="ARBA00023125"/>
    </source>
</evidence>
<dbReference type="STRING" id="428992.SAMN05216272_11632"/>
<evidence type="ECO:0000256" key="2">
    <source>
        <dbReference type="PROSITE-ProRule" id="PRU00169"/>
    </source>
</evidence>
<dbReference type="PANTHER" id="PTHR48111">
    <property type="entry name" value="REGULATOR OF RPOS"/>
    <property type="match status" value="1"/>
</dbReference>
<dbReference type="InterPro" id="IPR016032">
    <property type="entry name" value="Sig_transdc_resp-reg_C-effctor"/>
</dbReference>
<dbReference type="GO" id="GO:0006355">
    <property type="term" value="P:regulation of DNA-templated transcription"/>
    <property type="evidence" value="ECO:0007669"/>
    <property type="project" value="InterPro"/>
</dbReference>
<name>A0A1G8MMR7_9PSED</name>